<organism evidence="1 2">
    <name type="scientific">Hymenobacter cavernae</name>
    <dbReference type="NCBI Taxonomy" id="2044852"/>
    <lineage>
        <taxon>Bacteria</taxon>
        <taxon>Pseudomonadati</taxon>
        <taxon>Bacteroidota</taxon>
        <taxon>Cytophagia</taxon>
        <taxon>Cytophagales</taxon>
        <taxon>Hymenobacteraceae</taxon>
        <taxon>Hymenobacter</taxon>
    </lineage>
</organism>
<sequence>MELLTRYFQNAAGELVQDSAGFLRANWYSKSRTLADTQALFNHMLLALQRNGWSRILINQVGMQPFSPKEQAWVAHEWVPRAVREGGYRYGAVVVSPNVIVRLATAYITTHVQNLPLTYRSFDAEADAVAWLLQQPASARL</sequence>
<accession>A0ABQ1TUQ8</accession>
<gene>
    <name evidence="1" type="ORF">GCM10011383_10860</name>
</gene>
<protein>
    <recommendedName>
        <fullName evidence="3">STAS/SEC14 domain-containing protein</fullName>
    </recommendedName>
</protein>
<reference evidence="2" key="1">
    <citation type="journal article" date="2019" name="Int. J. Syst. Evol. Microbiol.">
        <title>The Global Catalogue of Microorganisms (GCM) 10K type strain sequencing project: providing services to taxonomists for standard genome sequencing and annotation.</title>
        <authorList>
            <consortium name="The Broad Institute Genomics Platform"/>
            <consortium name="The Broad Institute Genome Sequencing Center for Infectious Disease"/>
            <person name="Wu L."/>
            <person name="Ma J."/>
        </authorList>
    </citation>
    <scope>NUCLEOTIDE SEQUENCE [LARGE SCALE GENOMIC DNA]</scope>
    <source>
        <strain evidence="2">CGMCC 1.15197</strain>
    </source>
</reference>
<keyword evidence="2" id="KW-1185">Reference proteome</keyword>
<dbReference type="EMBL" id="BMHT01000002">
    <property type="protein sequence ID" value="GGF01792.1"/>
    <property type="molecule type" value="Genomic_DNA"/>
</dbReference>
<proteinExistence type="predicted"/>
<dbReference type="Proteomes" id="UP000632273">
    <property type="component" value="Unassembled WGS sequence"/>
</dbReference>
<name>A0ABQ1TUQ8_9BACT</name>
<evidence type="ECO:0000313" key="2">
    <source>
        <dbReference type="Proteomes" id="UP000632273"/>
    </source>
</evidence>
<evidence type="ECO:0008006" key="3">
    <source>
        <dbReference type="Google" id="ProtNLM"/>
    </source>
</evidence>
<comment type="caution">
    <text evidence="1">The sequence shown here is derived from an EMBL/GenBank/DDBJ whole genome shotgun (WGS) entry which is preliminary data.</text>
</comment>
<evidence type="ECO:0000313" key="1">
    <source>
        <dbReference type="EMBL" id="GGF01792.1"/>
    </source>
</evidence>